<dbReference type="AlphaFoldDB" id="A0A8J3IL98"/>
<organism evidence="1 2">
    <name type="scientific">Reticulibacter mediterranei</name>
    <dbReference type="NCBI Taxonomy" id="2778369"/>
    <lineage>
        <taxon>Bacteria</taxon>
        <taxon>Bacillati</taxon>
        <taxon>Chloroflexota</taxon>
        <taxon>Ktedonobacteria</taxon>
        <taxon>Ktedonobacterales</taxon>
        <taxon>Reticulibacteraceae</taxon>
        <taxon>Reticulibacter</taxon>
    </lineage>
</organism>
<dbReference type="Proteomes" id="UP000597444">
    <property type="component" value="Unassembled WGS sequence"/>
</dbReference>
<evidence type="ECO:0000313" key="1">
    <source>
        <dbReference type="EMBL" id="GHO95913.1"/>
    </source>
</evidence>
<reference evidence="1" key="1">
    <citation type="submission" date="2020-10" db="EMBL/GenBank/DDBJ databases">
        <title>Taxonomic study of unclassified bacteria belonging to the class Ktedonobacteria.</title>
        <authorList>
            <person name="Yabe S."/>
            <person name="Wang C.M."/>
            <person name="Zheng Y."/>
            <person name="Sakai Y."/>
            <person name="Cavaletti L."/>
            <person name="Monciardini P."/>
            <person name="Donadio S."/>
        </authorList>
    </citation>
    <scope>NUCLEOTIDE SEQUENCE</scope>
    <source>
        <strain evidence="1">ID150040</strain>
    </source>
</reference>
<accession>A0A8J3IL98</accession>
<comment type="caution">
    <text evidence="1">The sequence shown here is derived from an EMBL/GenBank/DDBJ whole genome shotgun (WGS) entry which is preliminary data.</text>
</comment>
<dbReference type="EMBL" id="BNJK01000001">
    <property type="protein sequence ID" value="GHO95913.1"/>
    <property type="molecule type" value="Genomic_DNA"/>
</dbReference>
<proteinExistence type="predicted"/>
<evidence type="ECO:0000313" key="2">
    <source>
        <dbReference type="Proteomes" id="UP000597444"/>
    </source>
</evidence>
<keyword evidence="2" id="KW-1185">Reference proteome</keyword>
<protein>
    <submittedName>
        <fullName evidence="1">Uncharacterized protein</fullName>
    </submittedName>
</protein>
<sequence length="73" mass="8594">MPAVSLWVKEHCYLILRRQSNAQNQIEEAKWYQRVEEIDGIRKLAHDWKTKTLVAVSLGQGMWETAVGYVWYA</sequence>
<gene>
    <name evidence="1" type="ORF">KSF_059610</name>
</gene>
<name>A0A8J3IL98_9CHLR</name>